<evidence type="ECO:0000313" key="3">
    <source>
        <dbReference type="Proteomes" id="UP001642360"/>
    </source>
</evidence>
<dbReference type="Proteomes" id="UP001642360">
    <property type="component" value="Unassembled WGS sequence"/>
</dbReference>
<dbReference type="AlphaFoldDB" id="A0ABC8ULQ2"/>
<feature type="compositionally biased region" description="Polar residues" evidence="1">
    <location>
        <begin position="41"/>
        <end position="70"/>
    </location>
</feature>
<comment type="caution">
    <text evidence="2">The sequence shown here is derived from an EMBL/GenBank/DDBJ whole genome shotgun (WGS) entry which is preliminary data.</text>
</comment>
<evidence type="ECO:0000313" key="2">
    <source>
        <dbReference type="EMBL" id="CAK9181996.1"/>
    </source>
</evidence>
<reference evidence="2 3" key="1">
    <citation type="submission" date="2024-02" db="EMBL/GenBank/DDBJ databases">
        <authorList>
            <person name="Vignale AGUSTIN F."/>
            <person name="Sosa J E."/>
            <person name="Modenutti C."/>
        </authorList>
    </citation>
    <scope>NUCLEOTIDE SEQUENCE [LARGE SCALE GENOMIC DNA]</scope>
</reference>
<keyword evidence="3" id="KW-1185">Reference proteome</keyword>
<feature type="region of interest" description="Disordered" evidence="1">
    <location>
        <begin position="1"/>
        <end position="70"/>
    </location>
</feature>
<accession>A0ABC8ULQ2</accession>
<gene>
    <name evidence="2" type="ORF">ILEXP_LOCUS52122</name>
</gene>
<proteinExistence type="predicted"/>
<name>A0ABC8ULQ2_9AQUA</name>
<evidence type="ECO:0000256" key="1">
    <source>
        <dbReference type="SAM" id="MobiDB-lite"/>
    </source>
</evidence>
<organism evidence="2 3">
    <name type="scientific">Ilex paraguariensis</name>
    <name type="common">yerba mate</name>
    <dbReference type="NCBI Taxonomy" id="185542"/>
    <lineage>
        <taxon>Eukaryota</taxon>
        <taxon>Viridiplantae</taxon>
        <taxon>Streptophyta</taxon>
        <taxon>Embryophyta</taxon>
        <taxon>Tracheophyta</taxon>
        <taxon>Spermatophyta</taxon>
        <taxon>Magnoliopsida</taxon>
        <taxon>eudicotyledons</taxon>
        <taxon>Gunneridae</taxon>
        <taxon>Pentapetalae</taxon>
        <taxon>asterids</taxon>
        <taxon>campanulids</taxon>
        <taxon>Aquifoliales</taxon>
        <taxon>Aquifoliaceae</taxon>
        <taxon>Ilex</taxon>
    </lineage>
</organism>
<dbReference type="EMBL" id="CAUOFW020008202">
    <property type="protein sequence ID" value="CAK9181996.1"/>
    <property type="molecule type" value="Genomic_DNA"/>
</dbReference>
<sequence>MKGHITHGSSKRLGDDDSSGASSSQANNHPRGGRTVAPIRPNQQANTSSGTGKTVQTRQNTQGQMTVNCY</sequence>
<protein>
    <submittedName>
        <fullName evidence="2">Uncharacterized protein</fullName>
    </submittedName>
</protein>